<keyword evidence="2" id="KW-1185">Reference proteome</keyword>
<proteinExistence type="predicted"/>
<gene>
    <name evidence="1" type="ORF">Bxe_A2586</name>
</gene>
<dbReference type="KEGG" id="bxe:Bxe_A2586"/>
<evidence type="ECO:0000313" key="2">
    <source>
        <dbReference type="Proteomes" id="UP000001817"/>
    </source>
</evidence>
<protein>
    <submittedName>
        <fullName evidence="1">Uncharacterized protein</fullName>
    </submittedName>
</protein>
<sequence length="119" mass="13445">MKADEVAAMKIQQTISDAVRMTCNPYTEHPGRSMHFRHLRRPSALPPLVRSPHGDSGTAHFTFDAWRTVIARNSHRRARTESQSRAQRQPCFPLSQLLSLLAEARCDLNRRSTHGKSAA</sequence>
<organism evidence="1 2">
    <name type="scientific">Paraburkholderia xenovorans (strain LB400)</name>
    <dbReference type="NCBI Taxonomy" id="266265"/>
    <lineage>
        <taxon>Bacteria</taxon>
        <taxon>Pseudomonadati</taxon>
        <taxon>Pseudomonadota</taxon>
        <taxon>Betaproteobacteria</taxon>
        <taxon>Burkholderiales</taxon>
        <taxon>Burkholderiaceae</taxon>
        <taxon>Paraburkholderia</taxon>
    </lineage>
</organism>
<name>Q13ZU5_PARXL</name>
<reference evidence="1 2" key="1">
    <citation type="journal article" date="2006" name="Proc. Natl. Acad. Sci. U.S.A.">
        <title>Burkholderia xenovorans LB400 harbors a multi-replicon, 9.73-Mbp genome shaped for versatility.</title>
        <authorList>
            <person name="Chain P.S."/>
            <person name="Denef V.J."/>
            <person name="Konstantinidis K.T."/>
            <person name="Vergez L.M."/>
            <person name="Agullo L."/>
            <person name="Reyes V.L."/>
            <person name="Hauser L."/>
            <person name="Cordova M."/>
            <person name="Gomez L."/>
            <person name="Gonzalez M."/>
            <person name="Land M."/>
            <person name="Lao V."/>
            <person name="Larimer F."/>
            <person name="LiPuma J.J."/>
            <person name="Mahenthiralingam E."/>
            <person name="Malfatti S.A."/>
            <person name="Marx C.J."/>
            <person name="Parnell J.J."/>
            <person name="Ramette A."/>
            <person name="Richardson P."/>
            <person name="Seeger M."/>
            <person name="Smith D."/>
            <person name="Spilker T."/>
            <person name="Sul W.J."/>
            <person name="Tsoi T.V."/>
            <person name="Ulrich L.E."/>
            <person name="Zhulin I.B."/>
            <person name="Tiedje J.M."/>
        </authorList>
    </citation>
    <scope>NUCLEOTIDE SEQUENCE [LARGE SCALE GENOMIC DNA]</scope>
    <source>
        <strain evidence="1 2">LB400</strain>
    </source>
</reference>
<accession>Q13ZU5</accession>
<dbReference type="AlphaFoldDB" id="Q13ZU5"/>
<dbReference type="EMBL" id="CP000270">
    <property type="protein sequence ID" value="ABE30394.1"/>
    <property type="molecule type" value="Genomic_DNA"/>
</dbReference>
<evidence type="ECO:0000313" key="1">
    <source>
        <dbReference type="EMBL" id="ABE30394.1"/>
    </source>
</evidence>
<dbReference type="Proteomes" id="UP000001817">
    <property type="component" value="Chromosome 1"/>
</dbReference>